<proteinExistence type="inferred from homology"/>
<feature type="transmembrane region" description="Helical" evidence="7">
    <location>
        <begin position="285"/>
        <end position="306"/>
    </location>
</feature>
<protein>
    <submittedName>
        <fullName evidence="9">Sugar ABC transporter permease</fullName>
    </submittedName>
</protein>
<reference evidence="9 10" key="1">
    <citation type="submission" date="2021-03" db="EMBL/GenBank/DDBJ databases">
        <title>Antimicrobial resistance genes in bacteria isolated from Japanese honey, and their potential for conferring macrolide and lincosamide resistance in the American foulbrood pathogen Paenibacillus larvae.</title>
        <authorList>
            <person name="Okamoto M."/>
            <person name="Kumagai M."/>
            <person name="Kanamori H."/>
            <person name="Takamatsu D."/>
        </authorList>
    </citation>
    <scope>NUCLEOTIDE SEQUENCE [LARGE SCALE GENOMIC DNA]</scope>
    <source>
        <strain evidence="9 10">J21TS7</strain>
    </source>
</reference>
<dbReference type="CDD" id="cd06261">
    <property type="entry name" value="TM_PBP2"/>
    <property type="match status" value="1"/>
</dbReference>
<evidence type="ECO:0000256" key="7">
    <source>
        <dbReference type="RuleBase" id="RU363032"/>
    </source>
</evidence>
<evidence type="ECO:0000313" key="9">
    <source>
        <dbReference type="EMBL" id="GIO52275.1"/>
    </source>
</evidence>
<dbReference type="PROSITE" id="PS50928">
    <property type="entry name" value="ABC_TM1"/>
    <property type="match status" value="1"/>
</dbReference>
<evidence type="ECO:0000256" key="1">
    <source>
        <dbReference type="ARBA" id="ARBA00004651"/>
    </source>
</evidence>
<dbReference type="Pfam" id="PF00528">
    <property type="entry name" value="BPD_transp_1"/>
    <property type="match status" value="1"/>
</dbReference>
<feature type="transmembrane region" description="Helical" evidence="7">
    <location>
        <begin position="164"/>
        <end position="182"/>
    </location>
</feature>
<sequence>MSMENHQISPQGAAGVTIRKSMRSSKVEPVLFNTFNAIFMIFLVVVTLYPFLNTIAVSLNAGNDTIRGGIYLWPRQWTLQNYKAVFASGTIYDAFWISVARTVLSTVLNIFLTTMLSYTLSRKEYVFRKPITVIFVLTMYFSAGLIPGYFLIKDLHLLNSFWVYIFPSMISAFNMIVIRTYIGTIPDSLVESAKIDGAGDFKIFLRIIFPLCTPVLATIALFVAVGAWNSWFDAFLYTSSRQELSTLQYELMKLLSSSMNSNSNPNVAAGVGVNQETAVSMVTPLSIRAAITIVASVPILVVYPFLQKYFVVGLNVGSVKE</sequence>
<organism evidence="9 10">
    <name type="scientific">Paenibacillus cineris</name>
    <dbReference type="NCBI Taxonomy" id="237530"/>
    <lineage>
        <taxon>Bacteria</taxon>
        <taxon>Bacillati</taxon>
        <taxon>Bacillota</taxon>
        <taxon>Bacilli</taxon>
        <taxon>Bacillales</taxon>
        <taxon>Paenibacillaceae</taxon>
        <taxon>Paenibacillus</taxon>
    </lineage>
</organism>
<keyword evidence="5 7" id="KW-1133">Transmembrane helix</keyword>
<evidence type="ECO:0000259" key="8">
    <source>
        <dbReference type="PROSITE" id="PS50928"/>
    </source>
</evidence>
<keyword evidence="10" id="KW-1185">Reference proteome</keyword>
<evidence type="ECO:0000256" key="3">
    <source>
        <dbReference type="ARBA" id="ARBA00022475"/>
    </source>
</evidence>
<comment type="caution">
    <text evidence="9">The sequence shown here is derived from an EMBL/GenBank/DDBJ whole genome shotgun (WGS) entry which is preliminary data.</text>
</comment>
<feature type="domain" description="ABC transmembrane type-1" evidence="8">
    <location>
        <begin position="95"/>
        <end position="306"/>
    </location>
</feature>
<comment type="similarity">
    <text evidence="7">Belongs to the binding-protein-dependent transport system permease family.</text>
</comment>
<name>A0ABQ4L7M1_9BACL</name>
<dbReference type="InterPro" id="IPR035906">
    <property type="entry name" value="MetI-like_sf"/>
</dbReference>
<evidence type="ECO:0000256" key="6">
    <source>
        <dbReference type="ARBA" id="ARBA00023136"/>
    </source>
</evidence>
<dbReference type="PANTHER" id="PTHR43744:SF9">
    <property type="entry name" value="POLYGALACTURONAN_RHAMNOGALACTURONAN TRANSPORT SYSTEM PERMEASE PROTEIN YTCP"/>
    <property type="match status" value="1"/>
</dbReference>
<evidence type="ECO:0000256" key="2">
    <source>
        <dbReference type="ARBA" id="ARBA00022448"/>
    </source>
</evidence>
<feature type="transmembrane region" description="Helical" evidence="7">
    <location>
        <begin position="203"/>
        <end position="228"/>
    </location>
</feature>
<dbReference type="EMBL" id="BORU01000001">
    <property type="protein sequence ID" value="GIO52275.1"/>
    <property type="molecule type" value="Genomic_DNA"/>
</dbReference>
<keyword evidence="3" id="KW-1003">Cell membrane</keyword>
<dbReference type="InterPro" id="IPR000515">
    <property type="entry name" value="MetI-like"/>
</dbReference>
<feature type="transmembrane region" description="Helical" evidence="7">
    <location>
        <begin position="131"/>
        <end position="152"/>
    </location>
</feature>
<evidence type="ECO:0000256" key="5">
    <source>
        <dbReference type="ARBA" id="ARBA00022989"/>
    </source>
</evidence>
<feature type="transmembrane region" description="Helical" evidence="7">
    <location>
        <begin position="95"/>
        <end position="119"/>
    </location>
</feature>
<comment type="subcellular location">
    <subcellularLocation>
        <location evidence="1 7">Cell membrane</location>
        <topology evidence="1 7">Multi-pass membrane protein</topology>
    </subcellularLocation>
</comment>
<dbReference type="Gene3D" id="1.10.3720.10">
    <property type="entry name" value="MetI-like"/>
    <property type="match status" value="1"/>
</dbReference>
<evidence type="ECO:0000313" key="10">
    <source>
        <dbReference type="Proteomes" id="UP000676601"/>
    </source>
</evidence>
<dbReference type="SUPFAM" id="SSF161098">
    <property type="entry name" value="MetI-like"/>
    <property type="match status" value="1"/>
</dbReference>
<keyword evidence="6 7" id="KW-0472">Membrane</keyword>
<dbReference type="PANTHER" id="PTHR43744">
    <property type="entry name" value="ABC TRANSPORTER PERMEASE PROTEIN MG189-RELATED-RELATED"/>
    <property type="match status" value="1"/>
</dbReference>
<keyword evidence="4 7" id="KW-0812">Transmembrane</keyword>
<accession>A0ABQ4L7M1</accession>
<feature type="transmembrane region" description="Helical" evidence="7">
    <location>
        <begin position="30"/>
        <end position="52"/>
    </location>
</feature>
<keyword evidence="2 7" id="KW-0813">Transport</keyword>
<gene>
    <name evidence="9" type="ORF">J21TS7_05930</name>
</gene>
<dbReference type="Proteomes" id="UP000676601">
    <property type="component" value="Unassembled WGS sequence"/>
</dbReference>
<evidence type="ECO:0000256" key="4">
    <source>
        <dbReference type="ARBA" id="ARBA00022692"/>
    </source>
</evidence>